<feature type="region of interest" description="Disordered" evidence="1">
    <location>
        <begin position="81"/>
        <end position="120"/>
    </location>
</feature>
<evidence type="ECO:0000259" key="2">
    <source>
        <dbReference type="SMART" id="SM00507"/>
    </source>
</evidence>
<accession>W0FI85</accession>
<dbReference type="NCBIfam" id="NF040563">
    <property type="entry name" value="guided_IscB"/>
    <property type="match status" value="1"/>
</dbReference>
<dbReference type="SMART" id="SM00507">
    <property type="entry name" value="HNHc"/>
    <property type="match status" value="1"/>
</dbReference>
<dbReference type="InterPro" id="IPR047693">
    <property type="entry name" value="RNA-guided_IscB-like"/>
</dbReference>
<organism evidence="3">
    <name type="scientific">uncultured bacterium Contig26</name>
    <dbReference type="NCBI Taxonomy" id="1393545"/>
    <lineage>
        <taxon>Bacteria</taxon>
        <taxon>environmental samples</taxon>
    </lineage>
</organism>
<dbReference type="CDD" id="cd00085">
    <property type="entry name" value="HNHc"/>
    <property type="match status" value="1"/>
</dbReference>
<dbReference type="SMR" id="W0FI85"/>
<feature type="compositionally biased region" description="Basic and acidic residues" evidence="1">
    <location>
        <begin position="85"/>
        <end position="95"/>
    </location>
</feature>
<dbReference type="Pfam" id="PF14239">
    <property type="entry name" value="RRXRR"/>
    <property type="match status" value="1"/>
</dbReference>
<dbReference type="AlphaFoldDB" id="W0FI85"/>
<reference evidence="3" key="1">
    <citation type="journal article" date="2013" name="PLoS ONE">
        <title>Metagenomic insights into the carbohydrate-active enzymes carried by the microorganisms adhering to solid digesta in the rumen of cows.</title>
        <authorList>
            <person name="Wang L."/>
            <person name="Hatem A."/>
            <person name="Catalyurek U.V."/>
            <person name="Morrison M."/>
            <person name="Yu Z."/>
        </authorList>
    </citation>
    <scope>NUCLEOTIDE SEQUENCE</scope>
</reference>
<protein>
    <submittedName>
        <fullName evidence="3">Paclitaxel/taxanoid biosynthesis susceptibility protein TS1</fullName>
    </submittedName>
</protein>
<feature type="domain" description="HNH nuclease" evidence="2">
    <location>
        <begin position="187"/>
        <end position="239"/>
    </location>
</feature>
<evidence type="ECO:0000313" key="3">
    <source>
        <dbReference type="EMBL" id="AHF24496.1"/>
    </source>
</evidence>
<feature type="compositionally biased region" description="Basic residues" evidence="1">
    <location>
        <begin position="96"/>
        <end position="118"/>
    </location>
</feature>
<sequence>MVTFTVDKYGRPGMPTFNIKKIRKLLKSGMAQIIRHHPFTVKLLYAEKLDTQPVEICLDTGDKHIGVSVKSEKHEFVHSQYDPLPDEKERHDDRRRYRRTRRNRLRYRKPRFDNRRKKPEGWLPPTVEHKKDLHVSIVMQYLKVCPIVSITAEAGTFDTQLLEAIESGRPAPKGSGYQTGPRCRLNTLRDAVFYRDGYRCLLCGSTKGPFAVHHICYWKGDHSDRMANLATLCTAKCHISSNHQKNGPLWGWKPKVGSMAGAAFMNTVRWKIVEDLKEKTGLPVHVTYGSMTKTMRKLYCISKTHANDAFVMGSFHPCHRQRETVYKKRRRNNRILEKFYDAKYMDVRDGKAKKAQELSCGRTKRCEPRHSEKDLRPFRGHKVSRGRRVVRKERYDIRPGTVLLYQGKRYRARGVHNKGTRVVLDNGKSVAAGKVKALSFPGAWERIS</sequence>
<dbReference type="EMBL" id="KC246795">
    <property type="protein sequence ID" value="AHF24496.1"/>
    <property type="molecule type" value="Genomic_DNA"/>
</dbReference>
<dbReference type="InterPro" id="IPR025938">
    <property type="entry name" value="RRXRR_dom"/>
</dbReference>
<dbReference type="Gene3D" id="1.10.30.50">
    <property type="match status" value="1"/>
</dbReference>
<name>W0FI85_9BACT</name>
<evidence type="ECO:0000256" key="1">
    <source>
        <dbReference type="SAM" id="MobiDB-lite"/>
    </source>
</evidence>
<dbReference type="InterPro" id="IPR003615">
    <property type="entry name" value="HNH_nuc"/>
</dbReference>
<proteinExistence type="predicted"/>